<name>A0A5S4V682_9MICO</name>
<dbReference type="Pfam" id="PF02720">
    <property type="entry name" value="DUF222"/>
    <property type="match status" value="1"/>
</dbReference>
<feature type="domain" description="HNH nuclease" evidence="2">
    <location>
        <begin position="396"/>
        <end position="448"/>
    </location>
</feature>
<evidence type="ECO:0000256" key="1">
    <source>
        <dbReference type="SAM" id="MobiDB-lite"/>
    </source>
</evidence>
<dbReference type="InterPro" id="IPR003615">
    <property type="entry name" value="HNH_nuc"/>
</dbReference>
<proteinExistence type="predicted"/>
<feature type="region of interest" description="Disordered" evidence="1">
    <location>
        <begin position="469"/>
        <end position="501"/>
    </location>
</feature>
<keyword evidence="4" id="KW-1185">Reference proteome</keyword>
<gene>
    <name evidence="3" type="ORF">FYC51_03350</name>
</gene>
<dbReference type="AlphaFoldDB" id="A0A5S4V682"/>
<dbReference type="Gene3D" id="1.10.30.50">
    <property type="match status" value="1"/>
</dbReference>
<reference evidence="3 4" key="1">
    <citation type="submission" date="2019-08" db="EMBL/GenBank/DDBJ databases">
        <authorList>
            <person name="Hu J."/>
        </authorList>
    </citation>
    <scope>NUCLEOTIDE SEQUENCE [LARGE SCALE GENOMIC DNA]</scope>
    <source>
        <strain evidence="3 4">NEAU-184</strain>
    </source>
</reference>
<evidence type="ECO:0000259" key="2">
    <source>
        <dbReference type="SMART" id="SM00507"/>
    </source>
</evidence>
<dbReference type="CDD" id="cd00085">
    <property type="entry name" value="HNHc"/>
    <property type="match status" value="1"/>
</dbReference>
<feature type="compositionally biased region" description="Basic and acidic residues" evidence="1">
    <location>
        <begin position="489"/>
        <end position="501"/>
    </location>
</feature>
<evidence type="ECO:0000313" key="4">
    <source>
        <dbReference type="Proteomes" id="UP000325243"/>
    </source>
</evidence>
<accession>A0A5S4V682</accession>
<dbReference type="RefSeq" id="WP_148732253.1">
    <property type="nucleotide sequence ID" value="NZ_VSSB01000001.1"/>
</dbReference>
<sequence length="501" mass="53878">MPSTGRCQHWLFTADLGFSTDLNVGGCVHDGFMTGIRDTLHEVRSRLLDALSFDAPTGWADDELLANAGALEALGRVVDAHRVAVAGEIAERSRIELGDQRLSTRKGCRSAVELLERVTQVSGFEARRRITLGAATRVRDEFAGEPGEARFPATAAALASGDVGADAAAAIIRELDRTRPYADPARLAAAEQALVDEATGSGDLAPVRCTADELRIQAQAWATFLDPDGVEPNDERAMRRRGFRIGRSARDGLIPVTGELMPEVAAKLTRLFDAHLSPRVGGGFQTDEDRALAAESGEDRTPDQQRHDVLAAIIDTAARSGEHPTIGGAAPTVLVSVRASDLAADRGVAHADGIDTPISLRAARHMICTGGTQTITFDDDGRIIELGSLERCFTAHQRRAITLRDGGCIIPGCTIPAAWTEIHHVTAHTDGGPTHPDNGVLLCWFHHRTIDTSGWLIRMIRGVPHVRPPRWLDPGGTWRPSTKSPTRLADQHERPPTAHAA</sequence>
<evidence type="ECO:0000313" key="3">
    <source>
        <dbReference type="EMBL" id="TYL52791.1"/>
    </source>
</evidence>
<protein>
    <submittedName>
        <fullName evidence="3">DUF222 domain-containing protein</fullName>
    </submittedName>
</protein>
<dbReference type="InterPro" id="IPR003870">
    <property type="entry name" value="DUF222"/>
</dbReference>
<dbReference type="SMART" id="SM00507">
    <property type="entry name" value="HNHc"/>
    <property type="match status" value="1"/>
</dbReference>
<organism evidence="3 4">
    <name type="scientific">Agromyces mariniharenae</name>
    <dbReference type="NCBI Taxonomy" id="2604423"/>
    <lineage>
        <taxon>Bacteria</taxon>
        <taxon>Bacillati</taxon>
        <taxon>Actinomycetota</taxon>
        <taxon>Actinomycetes</taxon>
        <taxon>Micrococcales</taxon>
        <taxon>Microbacteriaceae</taxon>
        <taxon>Agromyces</taxon>
    </lineage>
</organism>
<dbReference type="Proteomes" id="UP000325243">
    <property type="component" value="Unassembled WGS sequence"/>
</dbReference>
<comment type="caution">
    <text evidence="3">The sequence shown here is derived from an EMBL/GenBank/DDBJ whole genome shotgun (WGS) entry which is preliminary data.</text>
</comment>
<dbReference type="EMBL" id="VSSB01000001">
    <property type="protein sequence ID" value="TYL52791.1"/>
    <property type="molecule type" value="Genomic_DNA"/>
</dbReference>